<feature type="domain" description="Solute-binding protein family 5" evidence="4">
    <location>
        <begin position="105"/>
        <end position="453"/>
    </location>
</feature>
<evidence type="ECO:0000256" key="2">
    <source>
        <dbReference type="SAM" id="MobiDB-lite"/>
    </source>
</evidence>
<dbReference type="GO" id="GO:0015833">
    <property type="term" value="P:peptide transport"/>
    <property type="evidence" value="ECO:0007669"/>
    <property type="project" value="TreeGrafter"/>
</dbReference>
<feature type="compositionally biased region" description="Acidic residues" evidence="2">
    <location>
        <begin position="31"/>
        <end position="59"/>
    </location>
</feature>
<organism evidence="5">
    <name type="scientific">Ornithinibacillus sp. 4-3</name>
    <dbReference type="NCBI Taxonomy" id="3231488"/>
    <lineage>
        <taxon>Bacteria</taxon>
        <taxon>Bacillati</taxon>
        <taxon>Bacillota</taxon>
        <taxon>Bacilli</taxon>
        <taxon>Bacillales</taxon>
        <taxon>Bacillaceae</taxon>
        <taxon>Ornithinibacillus</taxon>
    </lineage>
</organism>
<name>A0AB39HUE0_9BACI</name>
<dbReference type="RefSeq" id="WP_368654499.1">
    <property type="nucleotide sequence ID" value="NZ_CP162599.1"/>
</dbReference>
<feature type="signal peptide" evidence="3">
    <location>
        <begin position="1"/>
        <end position="21"/>
    </location>
</feature>
<accession>A0AB39HUE0</accession>
<dbReference type="GO" id="GO:0042597">
    <property type="term" value="C:periplasmic space"/>
    <property type="evidence" value="ECO:0007669"/>
    <property type="project" value="UniProtKB-ARBA"/>
</dbReference>
<proteinExistence type="predicted"/>
<dbReference type="Gene3D" id="3.10.105.10">
    <property type="entry name" value="Dipeptide-binding Protein, Domain 3"/>
    <property type="match status" value="1"/>
</dbReference>
<dbReference type="InterPro" id="IPR039424">
    <property type="entry name" value="SBP_5"/>
</dbReference>
<reference evidence="5" key="1">
    <citation type="submission" date="2024-07" db="EMBL/GenBank/DDBJ databases">
        <title>Halotolerant mesophilic bacterium Ornithinibacillus sp. 4-3, sp. nov., isolated from soil.</title>
        <authorList>
            <person name="Sidarenka A.V."/>
            <person name="Guliayeva D.E."/>
            <person name="Leanovich S.I."/>
            <person name="Hileuskaya K.S."/>
            <person name="Akhremchuk A.E."/>
            <person name="Sikolenko M.A."/>
            <person name="Valentovich L.N."/>
        </authorList>
    </citation>
    <scope>NUCLEOTIDE SEQUENCE</scope>
    <source>
        <strain evidence="5">4-3</strain>
    </source>
</reference>
<feature type="region of interest" description="Disordered" evidence="2">
    <location>
        <begin position="26"/>
        <end position="63"/>
    </location>
</feature>
<dbReference type="CDD" id="cd08502">
    <property type="entry name" value="PBP2_NikA_DppA_OppA_like_16"/>
    <property type="match status" value="1"/>
</dbReference>
<dbReference type="GO" id="GO:0043190">
    <property type="term" value="C:ATP-binding cassette (ABC) transporter complex"/>
    <property type="evidence" value="ECO:0007669"/>
    <property type="project" value="InterPro"/>
</dbReference>
<dbReference type="Pfam" id="PF00496">
    <property type="entry name" value="SBP_bac_5"/>
    <property type="match status" value="1"/>
</dbReference>
<evidence type="ECO:0000256" key="3">
    <source>
        <dbReference type="SAM" id="SignalP"/>
    </source>
</evidence>
<evidence type="ECO:0000256" key="1">
    <source>
        <dbReference type="ARBA" id="ARBA00022729"/>
    </source>
</evidence>
<dbReference type="InterPro" id="IPR030678">
    <property type="entry name" value="Peptide/Ni-bd"/>
</dbReference>
<dbReference type="InterPro" id="IPR000914">
    <property type="entry name" value="SBP_5_dom"/>
</dbReference>
<protein>
    <submittedName>
        <fullName evidence="5">ABC transporter substrate-binding protein</fullName>
    </submittedName>
</protein>
<dbReference type="GO" id="GO:1904680">
    <property type="term" value="F:peptide transmembrane transporter activity"/>
    <property type="evidence" value="ECO:0007669"/>
    <property type="project" value="TreeGrafter"/>
</dbReference>
<sequence length="547" mass="60819">MKKLGKVFVLILLMMAVILVGCNKDSGNTTDNDDDTVENNDNDKDNDDAEEDATADEGDGTGGEIKVAINAQPPSLDPHMTTAGATSDISKMMFETLLTTDSGYNPVPMLAENVDVNDDNTEFIFTLRQGVNFHNGEEMTAEDVVASMNRWLELSGVAAGAFGDVEFEEVDTYTVKLVLNEPSSIALGVMASSEQFPAIMPKEIIESAPAEGVEEFIGTGPYEFAEWKQDQYIHVTKYDEYASLDTPADGLSGQKNAYVEDIYYYVVTDPSTRLAGIQSKEYDIAYSLPTDNYEQLTNMDDLFLLTQHTATMDLIYNKRGELMGNPKMRQAVNALLNIEEVLQASLVNAELYSMEASYMNSEIEQWATNAGEEFFNLNDPDKAQELLEEAGYDGETMIIMTTRDYEHYYNASVVIQEQLEKIGVNTDLQVYDWPTITERREEPDTWDLFVNAFPFKTDPTQLLQLNPSFAGGIADEKADGLLDDIATATSEEEASSIWEELQEYAWAEYVPMTRLASFGSVTAVLNHLEDLESSVSGTILWNAKIND</sequence>
<evidence type="ECO:0000259" key="4">
    <source>
        <dbReference type="Pfam" id="PF00496"/>
    </source>
</evidence>
<evidence type="ECO:0000313" key="5">
    <source>
        <dbReference type="EMBL" id="XDK33821.1"/>
    </source>
</evidence>
<dbReference type="Gene3D" id="3.40.190.10">
    <property type="entry name" value="Periplasmic binding protein-like II"/>
    <property type="match status" value="1"/>
</dbReference>
<dbReference type="PIRSF" id="PIRSF002741">
    <property type="entry name" value="MppA"/>
    <property type="match status" value="1"/>
</dbReference>
<keyword evidence="1 3" id="KW-0732">Signal</keyword>
<dbReference type="AlphaFoldDB" id="A0AB39HUE0"/>
<feature type="chain" id="PRO_5044192565" evidence="3">
    <location>
        <begin position="22"/>
        <end position="547"/>
    </location>
</feature>
<gene>
    <name evidence="5" type="ORF">AB4Y30_05570</name>
</gene>
<dbReference type="PROSITE" id="PS51257">
    <property type="entry name" value="PROKAR_LIPOPROTEIN"/>
    <property type="match status" value="1"/>
</dbReference>
<dbReference type="PANTHER" id="PTHR30290">
    <property type="entry name" value="PERIPLASMIC BINDING COMPONENT OF ABC TRANSPORTER"/>
    <property type="match status" value="1"/>
</dbReference>
<dbReference type="PANTHER" id="PTHR30290:SF38">
    <property type="entry name" value="D,D-DIPEPTIDE-BINDING PERIPLASMIC PROTEIN DDPA-RELATED"/>
    <property type="match status" value="1"/>
</dbReference>
<dbReference type="SUPFAM" id="SSF53850">
    <property type="entry name" value="Periplasmic binding protein-like II"/>
    <property type="match status" value="1"/>
</dbReference>
<dbReference type="EMBL" id="CP162599">
    <property type="protein sequence ID" value="XDK33821.1"/>
    <property type="molecule type" value="Genomic_DNA"/>
</dbReference>